<comment type="caution">
    <text evidence="1">The sequence shown here is derived from an EMBL/GenBank/DDBJ whole genome shotgun (WGS) entry which is preliminary data.</text>
</comment>
<evidence type="ECO:0000313" key="1">
    <source>
        <dbReference type="EMBL" id="ETJ43659.1"/>
    </source>
</evidence>
<gene>
    <name evidence="1" type="ORF">Q604_UNBC02329G0001</name>
</gene>
<sequence>KSQDAARVFVSGGGQRIGGGLDRITLKQEDVATVFAELQEETQKIIDQDITPVLGK</sequence>
<protein>
    <submittedName>
        <fullName evidence="1">Sugar ABC superfamily ATP binding cassette transporter, solute-binding component</fullName>
    </submittedName>
</protein>
<proteinExistence type="predicted"/>
<feature type="non-terminal residue" evidence="1">
    <location>
        <position position="1"/>
    </location>
</feature>
<accession>W1YR53</accession>
<dbReference type="AlphaFoldDB" id="W1YR53"/>
<reference evidence="1" key="1">
    <citation type="submission" date="2013-12" db="EMBL/GenBank/DDBJ databases">
        <title>A Varibaculum cambriense genome reconstructed from a premature infant gut community with otherwise low bacterial novelty that shifts toward anaerobic metabolism during the third week of life.</title>
        <authorList>
            <person name="Brown C.T."/>
            <person name="Sharon I."/>
            <person name="Thomas B.C."/>
            <person name="Castelle C.J."/>
            <person name="Morowitz M.J."/>
            <person name="Banfield J.F."/>
        </authorList>
    </citation>
    <scope>NUCLEOTIDE SEQUENCE</scope>
</reference>
<dbReference type="EMBL" id="AZMM01002329">
    <property type="protein sequence ID" value="ETJ43659.1"/>
    <property type="molecule type" value="Genomic_DNA"/>
</dbReference>
<name>W1YR53_9ZZZZ</name>
<organism evidence="1">
    <name type="scientific">human gut metagenome</name>
    <dbReference type="NCBI Taxonomy" id="408170"/>
    <lineage>
        <taxon>unclassified sequences</taxon>
        <taxon>metagenomes</taxon>
        <taxon>organismal metagenomes</taxon>
    </lineage>
</organism>